<evidence type="ECO:0000313" key="6">
    <source>
        <dbReference type="EMBL" id="MVN20071.1"/>
    </source>
</evidence>
<evidence type="ECO:0000256" key="1">
    <source>
        <dbReference type="ARBA" id="ARBA00004761"/>
    </source>
</evidence>
<organism evidence="6 7">
    <name type="scientific">Mucilaginibacter arboris</name>
    <dbReference type="NCBI Taxonomy" id="2682090"/>
    <lineage>
        <taxon>Bacteria</taxon>
        <taxon>Pseudomonadati</taxon>
        <taxon>Bacteroidota</taxon>
        <taxon>Sphingobacteriia</taxon>
        <taxon>Sphingobacteriales</taxon>
        <taxon>Sphingobacteriaceae</taxon>
        <taxon>Mucilaginibacter</taxon>
    </lineage>
</organism>
<comment type="subunit">
    <text evidence="3">Homotrimer.</text>
</comment>
<reference evidence="6 7" key="1">
    <citation type="submission" date="2019-12" db="EMBL/GenBank/DDBJ databases">
        <title>Mucilaginibacter sp. HMF7410 genome sequencing and assembly.</title>
        <authorList>
            <person name="Kang H."/>
            <person name="Cha I."/>
            <person name="Kim H."/>
            <person name="Joh K."/>
        </authorList>
    </citation>
    <scope>NUCLEOTIDE SEQUENCE [LARGE SCALE GENOMIC DNA]</scope>
    <source>
        <strain evidence="6 7">HMF7410</strain>
    </source>
</reference>
<keyword evidence="4" id="KW-0456">Lyase</keyword>
<evidence type="ECO:0000256" key="4">
    <source>
        <dbReference type="ARBA" id="ARBA00023239"/>
    </source>
</evidence>
<dbReference type="GO" id="GO:0016829">
    <property type="term" value="F:lyase activity"/>
    <property type="evidence" value="ECO:0007669"/>
    <property type="project" value="UniProtKB-KW"/>
</dbReference>
<dbReference type="Pfam" id="PF01081">
    <property type="entry name" value="Aldolase"/>
    <property type="match status" value="1"/>
</dbReference>
<name>A0A7K1SS02_9SPHI</name>
<dbReference type="Proteomes" id="UP000462014">
    <property type="component" value="Unassembled WGS sequence"/>
</dbReference>
<keyword evidence="7" id="KW-1185">Reference proteome</keyword>
<accession>A0A7K1SS02</accession>
<proteinExistence type="inferred from homology"/>
<gene>
    <name evidence="6" type="ORF">GO621_00795</name>
</gene>
<evidence type="ECO:0000313" key="7">
    <source>
        <dbReference type="Proteomes" id="UP000462014"/>
    </source>
</evidence>
<dbReference type="PANTHER" id="PTHR30246:SF1">
    <property type="entry name" value="2-DEHYDRO-3-DEOXY-6-PHOSPHOGALACTONATE ALDOLASE-RELATED"/>
    <property type="match status" value="1"/>
</dbReference>
<keyword evidence="5" id="KW-0119">Carbohydrate metabolism</keyword>
<dbReference type="Gene3D" id="3.20.20.70">
    <property type="entry name" value="Aldolase class I"/>
    <property type="match status" value="1"/>
</dbReference>
<dbReference type="InterPro" id="IPR000887">
    <property type="entry name" value="Aldlse_KDPG_KHG"/>
</dbReference>
<dbReference type="CDD" id="cd00452">
    <property type="entry name" value="KDPG_aldolase"/>
    <property type="match status" value="1"/>
</dbReference>
<evidence type="ECO:0000256" key="2">
    <source>
        <dbReference type="ARBA" id="ARBA00006906"/>
    </source>
</evidence>
<evidence type="ECO:0000256" key="3">
    <source>
        <dbReference type="ARBA" id="ARBA00011233"/>
    </source>
</evidence>
<dbReference type="SUPFAM" id="SSF51569">
    <property type="entry name" value="Aldolase"/>
    <property type="match status" value="1"/>
</dbReference>
<dbReference type="AlphaFoldDB" id="A0A7K1SS02"/>
<comment type="caution">
    <text evidence="6">The sequence shown here is derived from an EMBL/GenBank/DDBJ whole genome shotgun (WGS) entry which is preliminary data.</text>
</comment>
<comment type="similarity">
    <text evidence="2">Belongs to the KHG/KDPG aldolase family.</text>
</comment>
<dbReference type="PANTHER" id="PTHR30246">
    <property type="entry name" value="2-KETO-3-DEOXY-6-PHOSPHOGLUCONATE ALDOLASE"/>
    <property type="match status" value="1"/>
</dbReference>
<comment type="pathway">
    <text evidence="1">Carbohydrate acid metabolism.</text>
</comment>
<dbReference type="EMBL" id="WPIK01000001">
    <property type="protein sequence ID" value="MVN20071.1"/>
    <property type="molecule type" value="Genomic_DNA"/>
</dbReference>
<protein>
    <submittedName>
        <fullName evidence="6">Bifunctional 4-hydroxy-2-oxoglutarate aldolase/2-dehydro-3-deoxy-phosphogluconate aldolase</fullName>
    </submittedName>
</protein>
<sequence>MNSKKEHSLNQILEQGTLPLFFYRDPEVSLEITRTIYKAGVRVFEYTNRGPEALENFKLLRELANEEMPDLELGIGTIKSVKEAEDFLKAGADFLVSPIVNPKVGQMALEAELLWIPGCMTPTEIFLAQENSAALIKLFPANILGEAFLTSIKELFPGQLFIPTGGVDLTKENISGWFKAGVSAVGLGSKLISKKVMEGKLYDELFTATKEAHELVKSCR</sequence>
<dbReference type="InterPro" id="IPR013785">
    <property type="entry name" value="Aldolase_TIM"/>
</dbReference>
<dbReference type="RefSeq" id="WP_157563015.1">
    <property type="nucleotide sequence ID" value="NZ_WPIK01000001.1"/>
</dbReference>
<evidence type="ECO:0000256" key="5">
    <source>
        <dbReference type="ARBA" id="ARBA00023277"/>
    </source>
</evidence>